<dbReference type="AlphaFoldDB" id="A0A1X7HCG7"/>
<dbReference type="OrthoDB" id="7353058at2"/>
<dbReference type="STRING" id="286727.SAMN02982917_5519"/>
<gene>
    <name evidence="1" type="ORF">SAMN02982917_5519</name>
</gene>
<reference evidence="1 2" key="1">
    <citation type="submission" date="2017-04" db="EMBL/GenBank/DDBJ databases">
        <authorList>
            <person name="Afonso C.L."/>
            <person name="Miller P.J."/>
            <person name="Scott M.A."/>
            <person name="Spackman E."/>
            <person name="Goraichik I."/>
            <person name="Dimitrov K.M."/>
            <person name="Suarez D.L."/>
            <person name="Swayne D.E."/>
        </authorList>
    </citation>
    <scope>NUCLEOTIDE SEQUENCE [LARGE SCALE GENOMIC DNA]</scope>
    <source>
        <strain evidence="1 2">A2P</strain>
    </source>
</reference>
<evidence type="ECO:0000313" key="2">
    <source>
        <dbReference type="Proteomes" id="UP000192936"/>
    </source>
</evidence>
<name>A0A1X7HCG7_9PROT</name>
<organism evidence="1 2">
    <name type="scientific">Azospirillum oryzae</name>
    <dbReference type="NCBI Taxonomy" id="286727"/>
    <lineage>
        <taxon>Bacteria</taxon>
        <taxon>Pseudomonadati</taxon>
        <taxon>Pseudomonadota</taxon>
        <taxon>Alphaproteobacteria</taxon>
        <taxon>Rhodospirillales</taxon>
        <taxon>Azospirillaceae</taxon>
        <taxon>Azospirillum</taxon>
    </lineage>
</organism>
<protein>
    <submittedName>
        <fullName evidence="1">Uncharacterized protein</fullName>
    </submittedName>
</protein>
<sequence>MKGRPLIKLLTAELARHGIADYRLGRAKKHPRLCFVANGRKHAFTFSPNGWDGPVRLVYLAKLRATLHRAGCSPLPTD</sequence>
<dbReference type="RefSeq" id="WP_085090266.1">
    <property type="nucleotide sequence ID" value="NZ_FXAK01000007.1"/>
</dbReference>
<dbReference type="EMBL" id="FXAK01000007">
    <property type="protein sequence ID" value="SMF83369.1"/>
    <property type="molecule type" value="Genomic_DNA"/>
</dbReference>
<dbReference type="Proteomes" id="UP000192936">
    <property type="component" value="Unassembled WGS sequence"/>
</dbReference>
<evidence type="ECO:0000313" key="1">
    <source>
        <dbReference type="EMBL" id="SMF83369.1"/>
    </source>
</evidence>
<proteinExistence type="predicted"/>
<accession>A0A1X7HCG7</accession>